<keyword evidence="8" id="KW-0547">Nucleotide-binding</keyword>
<comment type="caution">
    <text evidence="17">The sequence shown here is derived from an EMBL/GenBank/DDBJ whole genome shotgun (WGS) entry which is preliminary data.</text>
</comment>
<dbReference type="STRING" id="1637975.AN957_00870"/>
<keyword evidence="7 14" id="KW-0812">Transmembrane</keyword>
<evidence type="ECO:0000256" key="5">
    <source>
        <dbReference type="ARBA" id="ARBA00022553"/>
    </source>
</evidence>
<dbReference type="RefSeq" id="WP_056681791.1">
    <property type="nucleotide sequence ID" value="NZ_CP041305.1"/>
</dbReference>
<accession>A0A0Q3VRM2</accession>
<evidence type="ECO:0000256" key="14">
    <source>
        <dbReference type="SAM" id="Phobius"/>
    </source>
</evidence>
<protein>
    <recommendedName>
        <fullName evidence="3">histidine kinase</fullName>
        <ecNumber evidence="3">2.7.13.3</ecNumber>
    </recommendedName>
</protein>
<dbReference type="InterPro" id="IPR005467">
    <property type="entry name" value="His_kinase_dom"/>
</dbReference>
<comment type="catalytic activity">
    <reaction evidence="1">
        <text>ATP + protein L-histidine = ADP + protein N-phospho-L-histidine.</text>
        <dbReference type="EC" id="2.7.13.3"/>
    </reaction>
</comment>
<evidence type="ECO:0000256" key="11">
    <source>
        <dbReference type="ARBA" id="ARBA00022989"/>
    </source>
</evidence>
<dbReference type="SMART" id="SM00388">
    <property type="entry name" value="HisKA"/>
    <property type="match status" value="1"/>
</dbReference>
<evidence type="ECO:0000256" key="6">
    <source>
        <dbReference type="ARBA" id="ARBA00022679"/>
    </source>
</evidence>
<dbReference type="InterPro" id="IPR004358">
    <property type="entry name" value="Sig_transdc_His_kin-like_C"/>
</dbReference>
<dbReference type="AlphaFoldDB" id="A0A0Q3VRM2"/>
<dbReference type="InterPro" id="IPR050398">
    <property type="entry name" value="HssS/ArlS-like"/>
</dbReference>
<keyword evidence="13 14" id="KW-0472">Membrane</keyword>
<dbReference type="InterPro" id="IPR003660">
    <property type="entry name" value="HAMP_dom"/>
</dbReference>
<dbReference type="GO" id="GO:0005524">
    <property type="term" value="F:ATP binding"/>
    <property type="evidence" value="ECO:0007669"/>
    <property type="project" value="UniProtKB-KW"/>
</dbReference>
<keyword evidence="18" id="KW-1185">Reference proteome</keyword>
<evidence type="ECO:0000256" key="8">
    <source>
        <dbReference type="ARBA" id="ARBA00022741"/>
    </source>
</evidence>
<dbReference type="Gene3D" id="6.10.340.10">
    <property type="match status" value="1"/>
</dbReference>
<dbReference type="PROSITE" id="PS50885">
    <property type="entry name" value="HAMP"/>
    <property type="match status" value="1"/>
</dbReference>
<dbReference type="PANTHER" id="PTHR45528:SF1">
    <property type="entry name" value="SENSOR HISTIDINE KINASE CPXA"/>
    <property type="match status" value="1"/>
</dbReference>
<name>A0A0Q3VRM2_9BACI</name>
<dbReference type="Pfam" id="PF02518">
    <property type="entry name" value="HATPase_c"/>
    <property type="match status" value="1"/>
</dbReference>
<evidence type="ECO:0000313" key="17">
    <source>
        <dbReference type="EMBL" id="KQL27523.1"/>
    </source>
</evidence>
<dbReference type="SUPFAM" id="SSF55874">
    <property type="entry name" value="ATPase domain of HSP90 chaperone/DNA topoisomerase II/histidine kinase"/>
    <property type="match status" value="1"/>
</dbReference>
<evidence type="ECO:0000256" key="3">
    <source>
        <dbReference type="ARBA" id="ARBA00012438"/>
    </source>
</evidence>
<dbReference type="Proteomes" id="UP000050996">
    <property type="component" value="Unassembled WGS sequence"/>
</dbReference>
<dbReference type="InterPro" id="IPR036097">
    <property type="entry name" value="HisK_dim/P_sf"/>
</dbReference>
<dbReference type="EMBL" id="LJIX01000003">
    <property type="protein sequence ID" value="KQL27523.1"/>
    <property type="molecule type" value="Genomic_DNA"/>
</dbReference>
<dbReference type="GO" id="GO:0005886">
    <property type="term" value="C:plasma membrane"/>
    <property type="evidence" value="ECO:0007669"/>
    <property type="project" value="UniProtKB-SubCell"/>
</dbReference>
<dbReference type="CDD" id="cd06225">
    <property type="entry name" value="HAMP"/>
    <property type="match status" value="1"/>
</dbReference>
<dbReference type="SUPFAM" id="SSF47384">
    <property type="entry name" value="Homodimeric domain of signal transducing histidine kinase"/>
    <property type="match status" value="1"/>
</dbReference>
<keyword evidence="9" id="KW-0418">Kinase</keyword>
<dbReference type="Gene3D" id="1.10.287.130">
    <property type="match status" value="1"/>
</dbReference>
<evidence type="ECO:0000256" key="13">
    <source>
        <dbReference type="ARBA" id="ARBA00023136"/>
    </source>
</evidence>
<dbReference type="SUPFAM" id="SSF158472">
    <property type="entry name" value="HAMP domain-like"/>
    <property type="match status" value="1"/>
</dbReference>
<comment type="subcellular location">
    <subcellularLocation>
        <location evidence="2">Cell membrane</location>
        <topology evidence="2">Multi-pass membrane protein</topology>
    </subcellularLocation>
</comment>
<dbReference type="SMART" id="SM00387">
    <property type="entry name" value="HATPase_c"/>
    <property type="match status" value="1"/>
</dbReference>
<dbReference type="Gene3D" id="3.30.565.10">
    <property type="entry name" value="Histidine kinase-like ATPase, C-terminal domain"/>
    <property type="match status" value="1"/>
</dbReference>
<dbReference type="Pfam" id="PF00672">
    <property type="entry name" value="HAMP"/>
    <property type="match status" value="1"/>
</dbReference>
<sequence length="490" mass="56404">MGRLKYLNRNLKLKTQFLLFFILSALIAAFLSIIIVSICIFLFEDLKQVNEIKDYVKLNTENALDQNYQKELKRRIPDDFDYWLFITDDNIPYTSSSNSIPTELSNIIQNRPTEEVNVATDENRIISYIPLHSKSIDGAFILEYKDTLFLNSKLINKMINKTSYSAFFNLFVFIPILILCPFITAFIFSLLLARSINKPLKELINASETIKQGRLDFVINTSYNNEIGQVLKSFEEMRETLQESLKKQWTMEEQRKDMILSLTHNIKTPVTILNGHLELISNYGQNLTSAQKKESMDVVVTNADRIRVMINQLNEIWDLERTNFSLFIQDVSLCKFTKVIKDNFDQICSKKNIAFEIVSSIHKEDTFSFDPLRMNEVFENIISNSIKFTNNGEIKFEVKKEGDGICFKISDTGTGFNEKDLEYIFNKDYKGDEGVKSTSSSGLGLYICKLIVEKHNGKIKAYNNCSGGASIEIFLPSLMNKTKIQSPSYF</sequence>
<evidence type="ECO:0000259" key="15">
    <source>
        <dbReference type="PROSITE" id="PS50109"/>
    </source>
</evidence>
<proteinExistence type="predicted"/>
<keyword evidence="6" id="KW-0808">Transferase</keyword>
<keyword evidence="10" id="KW-0067">ATP-binding</keyword>
<feature type="transmembrane region" description="Helical" evidence="14">
    <location>
        <begin position="20"/>
        <end position="43"/>
    </location>
</feature>
<keyword evidence="4" id="KW-1003">Cell membrane</keyword>
<dbReference type="PROSITE" id="PS50109">
    <property type="entry name" value="HIS_KIN"/>
    <property type="match status" value="1"/>
</dbReference>
<keyword evidence="5" id="KW-0597">Phosphoprotein</keyword>
<dbReference type="GO" id="GO:0000155">
    <property type="term" value="F:phosphorelay sensor kinase activity"/>
    <property type="evidence" value="ECO:0007669"/>
    <property type="project" value="InterPro"/>
</dbReference>
<keyword evidence="12" id="KW-0902">Two-component regulatory system</keyword>
<gene>
    <name evidence="17" type="ORF">AN957_00870</name>
</gene>
<evidence type="ECO:0000256" key="1">
    <source>
        <dbReference type="ARBA" id="ARBA00000085"/>
    </source>
</evidence>
<feature type="transmembrane region" description="Helical" evidence="14">
    <location>
        <begin position="167"/>
        <end position="193"/>
    </location>
</feature>
<dbReference type="SMART" id="SM00304">
    <property type="entry name" value="HAMP"/>
    <property type="match status" value="1"/>
</dbReference>
<dbReference type="InterPro" id="IPR003661">
    <property type="entry name" value="HisK_dim/P_dom"/>
</dbReference>
<evidence type="ECO:0000256" key="9">
    <source>
        <dbReference type="ARBA" id="ARBA00022777"/>
    </source>
</evidence>
<dbReference type="CDD" id="cd00082">
    <property type="entry name" value="HisKA"/>
    <property type="match status" value="1"/>
</dbReference>
<keyword evidence="11 14" id="KW-1133">Transmembrane helix</keyword>
<reference evidence="17 18" key="1">
    <citation type="submission" date="2015-09" db="EMBL/GenBank/DDBJ databases">
        <title>Genome sequencing project for genomic taxonomy and phylogenomics of Bacillus-like bacteria.</title>
        <authorList>
            <person name="Liu B."/>
            <person name="Wang J."/>
            <person name="Zhu Y."/>
            <person name="Liu G."/>
            <person name="Chen Q."/>
            <person name="Chen Z."/>
            <person name="Lan J."/>
            <person name="Che J."/>
            <person name="Ge C."/>
            <person name="Shi H."/>
            <person name="Pan Z."/>
            <person name="Liu X."/>
        </authorList>
    </citation>
    <scope>NUCLEOTIDE SEQUENCE [LARGE SCALE GENOMIC DNA]</scope>
    <source>
        <strain evidence="17 18">FJAT-18043</strain>
    </source>
</reference>
<organism evidence="17 18">
    <name type="scientific">Cytobacillus solani</name>
    <dbReference type="NCBI Taxonomy" id="1637975"/>
    <lineage>
        <taxon>Bacteria</taxon>
        <taxon>Bacillati</taxon>
        <taxon>Bacillota</taxon>
        <taxon>Bacilli</taxon>
        <taxon>Bacillales</taxon>
        <taxon>Bacillaceae</taxon>
        <taxon>Cytobacillus</taxon>
    </lineage>
</organism>
<dbReference type="PATRIC" id="fig|1637975.4.peg.5519"/>
<evidence type="ECO:0000313" key="18">
    <source>
        <dbReference type="Proteomes" id="UP000050996"/>
    </source>
</evidence>
<dbReference type="Pfam" id="PF00512">
    <property type="entry name" value="HisKA"/>
    <property type="match status" value="1"/>
</dbReference>
<dbReference type="InterPro" id="IPR003594">
    <property type="entry name" value="HATPase_dom"/>
</dbReference>
<dbReference type="PANTHER" id="PTHR45528">
    <property type="entry name" value="SENSOR HISTIDINE KINASE CPXA"/>
    <property type="match status" value="1"/>
</dbReference>
<dbReference type="EC" id="2.7.13.3" evidence="3"/>
<evidence type="ECO:0000256" key="12">
    <source>
        <dbReference type="ARBA" id="ARBA00023012"/>
    </source>
</evidence>
<evidence type="ECO:0000256" key="2">
    <source>
        <dbReference type="ARBA" id="ARBA00004651"/>
    </source>
</evidence>
<evidence type="ECO:0000256" key="10">
    <source>
        <dbReference type="ARBA" id="ARBA00022840"/>
    </source>
</evidence>
<dbReference type="PRINTS" id="PR00344">
    <property type="entry name" value="BCTRLSENSOR"/>
</dbReference>
<evidence type="ECO:0000256" key="7">
    <source>
        <dbReference type="ARBA" id="ARBA00022692"/>
    </source>
</evidence>
<dbReference type="InterPro" id="IPR036890">
    <property type="entry name" value="HATPase_C_sf"/>
</dbReference>
<feature type="domain" description="Histidine kinase" evidence="15">
    <location>
        <begin position="261"/>
        <end position="479"/>
    </location>
</feature>
<evidence type="ECO:0000256" key="4">
    <source>
        <dbReference type="ARBA" id="ARBA00022475"/>
    </source>
</evidence>
<evidence type="ECO:0000259" key="16">
    <source>
        <dbReference type="PROSITE" id="PS50885"/>
    </source>
</evidence>
<feature type="domain" description="HAMP" evidence="16">
    <location>
        <begin position="194"/>
        <end position="246"/>
    </location>
</feature>